<dbReference type="RefSeq" id="WP_135328358.1">
    <property type="nucleotide sequence ID" value="NZ_SRJC01000005.1"/>
</dbReference>
<organism evidence="1 2">
    <name type="scientific">Halobacillus salinus</name>
    <dbReference type="NCBI Taxonomy" id="192814"/>
    <lineage>
        <taxon>Bacteria</taxon>
        <taxon>Bacillati</taxon>
        <taxon>Bacillota</taxon>
        <taxon>Bacilli</taxon>
        <taxon>Bacillales</taxon>
        <taxon>Bacillaceae</taxon>
        <taxon>Halobacillus</taxon>
    </lineage>
</organism>
<evidence type="ECO:0000313" key="2">
    <source>
        <dbReference type="Proteomes" id="UP000297982"/>
    </source>
</evidence>
<dbReference type="GO" id="GO:0005975">
    <property type="term" value="P:carbohydrate metabolic process"/>
    <property type="evidence" value="ECO:0007669"/>
    <property type="project" value="InterPro"/>
</dbReference>
<dbReference type="AlphaFoldDB" id="A0A4Z0GWF4"/>
<reference evidence="1 2" key="1">
    <citation type="journal article" date="2003" name="Int. J. Syst. Evol. Microbiol.">
        <title>Halobacillus salinus sp. nov., isolated from a salt lake on the coast of the East Sea in Korea.</title>
        <authorList>
            <person name="Yoon J.H."/>
            <person name="Kang K.H."/>
            <person name="Park Y.H."/>
        </authorList>
    </citation>
    <scope>NUCLEOTIDE SEQUENCE [LARGE SCALE GENOMIC DNA]</scope>
    <source>
        <strain evidence="1 2">HSL-3</strain>
    </source>
</reference>
<sequence>MIHTPSSKHVTFQGIDAVCIENDAVRCILLPSYGGKMVSLYDKQADYEWLFQSERGLEIPPYGADFSAYDSSGFDEMFPGIDQGPHPTWPHIIPDHGEVWAMPWEFTEQAGALHLQVKSAVFPYTLHKKLSLTENGIHIEYEATNHSEKEFPFIWTPHALLRLRDDSRIEVPAHLDNVINVEQGTRHLGTWGKQHAYPLTQSLSSQEDIDLSKLQPLEDGTIEKVYFAERLKEGWCSLVQPEIGKKLTYHFPHEKVPYLGVWKTRGGYRGEYNVALEPCTGLFDDVYVANKIGKCSNIPAHGTYEWTFTMEFGGA</sequence>
<dbReference type="InterPro" id="IPR008183">
    <property type="entry name" value="Aldose_1/G6P_1-epimerase"/>
</dbReference>
<keyword evidence="2" id="KW-1185">Reference proteome</keyword>
<accession>A0A4Z0GWF4</accession>
<dbReference type="GO" id="GO:0016853">
    <property type="term" value="F:isomerase activity"/>
    <property type="evidence" value="ECO:0007669"/>
    <property type="project" value="InterPro"/>
</dbReference>
<evidence type="ECO:0000313" key="1">
    <source>
        <dbReference type="EMBL" id="TGB01669.1"/>
    </source>
</evidence>
<dbReference type="InterPro" id="IPR011013">
    <property type="entry name" value="Gal_mutarotase_sf_dom"/>
</dbReference>
<comment type="caution">
    <text evidence="1">The sequence shown here is derived from an EMBL/GenBank/DDBJ whole genome shotgun (WGS) entry which is preliminary data.</text>
</comment>
<gene>
    <name evidence="1" type="ORF">E4663_16065</name>
</gene>
<dbReference type="EMBL" id="SRJC01000005">
    <property type="protein sequence ID" value="TGB01669.1"/>
    <property type="molecule type" value="Genomic_DNA"/>
</dbReference>
<proteinExistence type="predicted"/>
<dbReference type="SUPFAM" id="SSF74650">
    <property type="entry name" value="Galactose mutarotase-like"/>
    <property type="match status" value="1"/>
</dbReference>
<dbReference type="GO" id="GO:0030246">
    <property type="term" value="F:carbohydrate binding"/>
    <property type="evidence" value="ECO:0007669"/>
    <property type="project" value="InterPro"/>
</dbReference>
<dbReference type="Pfam" id="PF01263">
    <property type="entry name" value="Aldose_epim"/>
    <property type="match status" value="1"/>
</dbReference>
<dbReference type="InterPro" id="IPR014718">
    <property type="entry name" value="GH-type_carb-bd"/>
</dbReference>
<protein>
    <submittedName>
        <fullName evidence="1">DUF5107 domain-containing protein</fullName>
    </submittedName>
</protein>
<name>A0A4Z0GWF4_9BACI</name>
<dbReference type="Proteomes" id="UP000297982">
    <property type="component" value="Unassembled WGS sequence"/>
</dbReference>
<dbReference type="Gene3D" id="2.70.98.10">
    <property type="match status" value="1"/>
</dbReference>